<dbReference type="EMBL" id="CP010519">
    <property type="protein sequence ID" value="AJE81028.1"/>
    <property type="molecule type" value="Genomic_DNA"/>
</dbReference>
<sequence length="105" mass="11189">MTTFVITVPGTFLKELTGPARAELLRGLRPRDPQRTELGAEEDLDILTVREGGTFSLRLEVEAENAHAAETAAKELAARALADIGFTEEEAPLGPTAVTGIDNDA</sequence>
<gene>
    <name evidence="1" type="ORF">SLNWT_0652</name>
</gene>
<name>A0A0B5EG60_STRA4</name>
<dbReference type="Proteomes" id="UP000031523">
    <property type="component" value="Chromosome"/>
</dbReference>
<protein>
    <submittedName>
        <fullName evidence="1">Uncharacterized protein</fullName>
    </submittedName>
</protein>
<evidence type="ECO:0000313" key="2">
    <source>
        <dbReference type="Proteomes" id="UP000031523"/>
    </source>
</evidence>
<dbReference type="AlphaFoldDB" id="A0A0B5EG60"/>
<organism evidence="1 2">
    <name type="scientific">Streptomyces albus (strain ATCC 21838 / DSM 41398 / FERM P-419 / JCM 4703 / NBRC 107858)</name>
    <dbReference type="NCBI Taxonomy" id="1081613"/>
    <lineage>
        <taxon>Bacteria</taxon>
        <taxon>Bacillati</taxon>
        <taxon>Actinomycetota</taxon>
        <taxon>Actinomycetes</taxon>
        <taxon>Kitasatosporales</taxon>
        <taxon>Streptomycetaceae</taxon>
        <taxon>Streptomyces</taxon>
    </lineage>
</organism>
<proteinExistence type="predicted"/>
<evidence type="ECO:0000313" key="1">
    <source>
        <dbReference type="EMBL" id="AJE81028.1"/>
    </source>
</evidence>
<accession>A0A0B5EG60</accession>
<keyword evidence="2" id="KW-1185">Reference proteome</keyword>
<dbReference type="KEGG" id="sals:SLNWT_0652"/>
<reference evidence="1 2" key="1">
    <citation type="submission" date="2015-01" db="EMBL/GenBank/DDBJ databases">
        <title>Enhanced salinomycin production by adjusting the supply of polyketide extender units in Streptomyce albus DSM 41398.</title>
        <authorList>
            <person name="Lu C."/>
        </authorList>
    </citation>
    <scope>NUCLEOTIDE SEQUENCE [LARGE SCALE GENOMIC DNA]</scope>
    <source>
        <strain evidence="2">ATCC 21838 / DSM 41398 / FERM P-419 / JCM 4703 / NBRC 107858</strain>
    </source>
</reference>